<feature type="signal peptide" evidence="1">
    <location>
        <begin position="1"/>
        <end position="23"/>
    </location>
</feature>
<evidence type="ECO:0008006" key="4">
    <source>
        <dbReference type="Google" id="ProtNLM"/>
    </source>
</evidence>
<evidence type="ECO:0000256" key="1">
    <source>
        <dbReference type="SAM" id="SignalP"/>
    </source>
</evidence>
<dbReference type="InterPro" id="IPR036249">
    <property type="entry name" value="Thioredoxin-like_sf"/>
</dbReference>
<accession>A0A285D3C3</accession>
<dbReference type="AlphaFoldDB" id="A0A285D3C3"/>
<evidence type="ECO:0000313" key="2">
    <source>
        <dbReference type="EMBL" id="SNX73816.1"/>
    </source>
</evidence>
<dbReference type="SUPFAM" id="SSF52833">
    <property type="entry name" value="Thioredoxin-like"/>
    <property type="match status" value="1"/>
</dbReference>
<dbReference type="PANTHER" id="PTHR36057:SF1">
    <property type="entry name" value="LIPOPROTEIN LIPID ATTACHMENT SITE-LIKE PROTEIN, PUTATIVE (DUF1223)-RELATED"/>
    <property type="match status" value="1"/>
</dbReference>
<feature type="chain" id="PRO_5013126132" description="DUF1223 domain-containing protein" evidence="1">
    <location>
        <begin position="24"/>
        <end position="239"/>
    </location>
</feature>
<dbReference type="EMBL" id="OAOQ01000017">
    <property type="protein sequence ID" value="SNX73816.1"/>
    <property type="molecule type" value="Genomic_DNA"/>
</dbReference>
<sequence length="239" mass="25706">MQMRWTLGAALALSVGFAAGASAQSQSQSHAGVVVELYTSQGCSSCPPADELLALLADDPRVIPLALHVDYWDYIGWTDRFADARFTQRQKAYARAAGSRTIYTPQMIVGGIDRVEGNNPEAVAALILRHLDAPARVRLHLQREGELLRIRAEADPPLDGSVRVQLVRYLPAQTVEIETGENAGRTVTYRNIVTSWEVLGDWGGQAPLAIDAPTPGPEPLAVVLQHEGPGAILAAAALR</sequence>
<dbReference type="Proteomes" id="UP000219467">
    <property type="component" value="Unassembled WGS sequence"/>
</dbReference>
<protein>
    <recommendedName>
        <fullName evidence="4">DUF1223 domain-containing protein</fullName>
    </recommendedName>
</protein>
<dbReference type="Pfam" id="PF06764">
    <property type="entry name" value="DUF1223"/>
    <property type="match status" value="1"/>
</dbReference>
<gene>
    <name evidence="2" type="ORF">SAMN05878503_11715</name>
</gene>
<dbReference type="InterPro" id="IPR010634">
    <property type="entry name" value="DUF1223"/>
</dbReference>
<reference evidence="3" key="1">
    <citation type="submission" date="2017-08" db="EMBL/GenBank/DDBJ databases">
        <authorList>
            <person name="Varghese N."/>
            <person name="Submissions S."/>
        </authorList>
    </citation>
    <scope>NUCLEOTIDE SEQUENCE [LARGE SCALE GENOMIC DNA]</scope>
    <source>
        <strain evidence="3">JA234</strain>
    </source>
</reference>
<dbReference type="RefSeq" id="WP_097031411.1">
    <property type="nucleotide sequence ID" value="NZ_OAOQ01000017.1"/>
</dbReference>
<organism evidence="2 3">
    <name type="scientific">Cereibacter ovatus</name>
    <dbReference type="NCBI Taxonomy" id="439529"/>
    <lineage>
        <taxon>Bacteria</taxon>
        <taxon>Pseudomonadati</taxon>
        <taxon>Pseudomonadota</taxon>
        <taxon>Alphaproteobacteria</taxon>
        <taxon>Rhodobacterales</taxon>
        <taxon>Paracoccaceae</taxon>
        <taxon>Cereibacter</taxon>
    </lineage>
</organism>
<keyword evidence="1" id="KW-0732">Signal</keyword>
<dbReference type="PANTHER" id="PTHR36057">
    <property type="match status" value="1"/>
</dbReference>
<name>A0A285D3C3_9RHOB</name>
<evidence type="ECO:0000313" key="3">
    <source>
        <dbReference type="Proteomes" id="UP000219467"/>
    </source>
</evidence>
<keyword evidence="3" id="KW-1185">Reference proteome</keyword>
<dbReference type="OrthoDB" id="9808254at2"/>
<proteinExistence type="predicted"/>